<dbReference type="PANTHER" id="PTHR46060:SF1">
    <property type="entry name" value="MARINER MOS1 TRANSPOSASE-LIKE PROTEIN"/>
    <property type="match status" value="1"/>
</dbReference>
<proteinExistence type="predicted"/>
<reference evidence="2" key="2">
    <citation type="submission" date="2025-08" db="UniProtKB">
        <authorList>
            <consortium name="RefSeq"/>
        </authorList>
    </citation>
    <scope>IDENTIFICATION</scope>
    <source>
        <tissue evidence="2">Adult</tissue>
    </source>
</reference>
<dbReference type="InterPro" id="IPR001888">
    <property type="entry name" value="Transposase_1"/>
</dbReference>
<dbReference type="Gene3D" id="3.30.420.10">
    <property type="entry name" value="Ribonuclease H-like superfamily/Ribonuclease H"/>
    <property type="match status" value="1"/>
</dbReference>
<gene>
    <name evidence="2" type="primary">LOC125780345</name>
</gene>
<dbReference type="InterPro" id="IPR036397">
    <property type="entry name" value="RNaseH_sf"/>
</dbReference>
<dbReference type="RefSeq" id="XP_049318522.1">
    <property type="nucleotide sequence ID" value="XM_049462565.1"/>
</dbReference>
<protein>
    <submittedName>
        <fullName evidence="2">Histone-lysine N-methyltransferase SETMAR-like</fullName>
    </submittedName>
</protein>
<dbReference type="Pfam" id="PF07253">
    <property type="entry name" value="Gypsy"/>
    <property type="match status" value="1"/>
</dbReference>
<organism evidence="1 2">
    <name type="scientific">Bactrocera dorsalis</name>
    <name type="common">Oriental fruit fly</name>
    <name type="synonym">Dacus dorsalis</name>
    <dbReference type="NCBI Taxonomy" id="27457"/>
    <lineage>
        <taxon>Eukaryota</taxon>
        <taxon>Metazoa</taxon>
        <taxon>Ecdysozoa</taxon>
        <taxon>Arthropoda</taxon>
        <taxon>Hexapoda</taxon>
        <taxon>Insecta</taxon>
        <taxon>Pterygota</taxon>
        <taxon>Neoptera</taxon>
        <taxon>Endopterygota</taxon>
        <taxon>Diptera</taxon>
        <taxon>Brachycera</taxon>
        <taxon>Muscomorpha</taxon>
        <taxon>Tephritoidea</taxon>
        <taxon>Tephritidae</taxon>
        <taxon>Bactrocera</taxon>
        <taxon>Bactrocera</taxon>
    </lineage>
</organism>
<dbReference type="PANTHER" id="PTHR46060">
    <property type="entry name" value="MARINER MOS1 TRANSPOSASE-LIKE PROTEIN"/>
    <property type="match status" value="1"/>
</dbReference>
<dbReference type="Pfam" id="PF01359">
    <property type="entry name" value="Transposase_1"/>
    <property type="match status" value="1"/>
</dbReference>
<dbReference type="GeneID" id="125780345"/>
<evidence type="ECO:0000313" key="2">
    <source>
        <dbReference type="RefSeq" id="XP_049318522.1"/>
    </source>
</evidence>
<dbReference type="InterPro" id="IPR009882">
    <property type="entry name" value="Gypsy"/>
</dbReference>
<accession>A0ABM3KAK8</accession>
<sequence>MALLRMALLHPTSFTTVKFWAAEFKRGRRSLENDERPGRPKTVTTNDSIGKVHQLVLDDRRIKVKEIAEIIKMSKETVCHILNQDLGMRKLFARWVPRLLTLDHKRACMNISSALLAQFRGNKTEFWRRLITVDDTWIHHYTPETKIQSKQWIEKGEPAPKKPKAVYSAGKVMASVFWDSHGIIFIDYLEKGKTITGAYYASLLDKLKEEISKNRPHLQKKKFLFHQDNAPSHTSTVAMAKIHELRFELLDHPPYSPDLAPSDFFLFPQLKTALDGQRFSSNQEPISFVNSYFADKDAKYYLEGLQRWEHRWEKCVELQGDYVEKKKNLKKSRASMLGRLFIGQPSYILTETDPSYLFENEDYLFHVTNLTKILQPYYKIKAMLEATQRDPTEYILINRIEILKSQLLQKRRTRSIDFLGSALKFITGVPDHGDLVEIKTALNDIIENNNQQRTINSNFEKLIGKFNPQTLKSKLLLEETHKELLDLTTTINFAKNGNFYSAAINTEEIEEIMKKEQINIPIIDILEYATIHICKVAETFVVIYKYTIIQEICETYDVTSITSMSYSYCNDEPQRVKNCKNNLSKYICKKNKSD</sequence>
<dbReference type="Proteomes" id="UP001652620">
    <property type="component" value="Chromosome 1"/>
</dbReference>
<keyword evidence="1" id="KW-1185">Reference proteome</keyword>
<reference evidence="1" key="1">
    <citation type="submission" date="2025-05" db="UniProtKB">
        <authorList>
            <consortium name="RefSeq"/>
        </authorList>
    </citation>
    <scope>NUCLEOTIDE SEQUENCE [LARGE SCALE GENOMIC DNA]</scope>
</reference>
<name>A0ABM3KAK8_BACDO</name>
<evidence type="ECO:0000313" key="1">
    <source>
        <dbReference type="Proteomes" id="UP001652620"/>
    </source>
</evidence>
<dbReference type="InterPro" id="IPR052709">
    <property type="entry name" value="Transposase-MT_Hybrid"/>
</dbReference>